<name>A0A1F5X3X3_9BACT</name>
<dbReference type="AlphaFoldDB" id="A0A1F5X3X3"/>
<reference evidence="1 2" key="1">
    <citation type="journal article" date="2016" name="Nat. Commun.">
        <title>Thousands of microbial genomes shed light on interconnected biogeochemical processes in an aquifer system.</title>
        <authorList>
            <person name="Anantharaman K."/>
            <person name="Brown C.T."/>
            <person name="Hug L.A."/>
            <person name="Sharon I."/>
            <person name="Castelle C.J."/>
            <person name="Probst A.J."/>
            <person name="Thomas B.C."/>
            <person name="Singh A."/>
            <person name="Wilkins M.J."/>
            <person name="Karaoz U."/>
            <person name="Brodie E.L."/>
            <person name="Williams K.H."/>
            <person name="Hubbard S.S."/>
            <person name="Banfield J.F."/>
        </authorList>
    </citation>
    <scope>NUCLEOTIDE SEQUENCE [LARGE SCALE GENOMIC DNA]</scope>
</reference>
<accession>A0A1F5X3X3</accession>
<evidence type="ECO:0000313" key="1">
    <source>
        <dbReference type="EMBL" id="OGF82577.1"/>
    </source>
</evidence>
<organism evidence="1 2">
    <name type="scientific">Candidatus Giovannonibacteria bacterium RIFCSPLOWO2_01_FULL_46_13</name>
    <dbReference type="NCBI Taxonomy" id="1798352"/>
    <lineage>
        <taxon>Bacteria</taxon>
        <taxon>Candidatus Giovannoniibacteriota</taxon>
    </lineage>
</organism>
<evidence type="ECO:0000313" key="2">
    <source>
        <dbReference type="Proteomes" id="UP000178684"/>
    </source>
</evidence>
<sequence length="122" mass="13574">MVQNQKADLMHSIIKEAGGTIAHKFHEERCNCEERRAAYMEVVAILAAEFDDITLARLGFSDEVINLHWVGDLPSSKKTGALLRTALLPQSLDMFLQMHPGLDIEPLHRLAYVGGAGKMFPD</sequence>
<gene>
    <name evidence="1" type="ORF">A3B18_01275</name>
</gene>
<dbReference type="Proteomes" id="UP000178684">
    <property type="component" value="Unassembled WGS sequence"/>
</dbReference>
<proteinExistence type="predicted"/>
<protein>
    <submittedName>
        <fullName evidence="1">Uncharacterized protein</fullName>
    </submittedName>
</protein>
<comment type="caution">
    <text evidence="1">The sequence shown here is derived from an EMBL/GenBank/DDBJ whole genome shotgun (WGS) entry which is preliminary data.</text>
</comment>
<dbReference type="EMBL" id="MFIE01000017">
    <property type="protein sequence ID" value="OGF82577.1"/>
    <property type="molecule type" value="Genomic_DNA"/>
</dbReference>